<keyword evidence="2" id="KW-1185">Reference proteome</keyword>
<gene>
    <name evidence="1" type="ORF">E5358_06330</name>
</gene>
<comment type="caution">
    <text evidence="1">The sequence shown here is derived from an EMBL/GenBank/DDBJ whole genome shotgun (WGS) entry which is preliminary data.</text>
</comment>
<keyword evidence="1" id="KW-0413">Isomerase</keyword>
<proteinExistence type="predicted"/>
<organism evidence="1 2">
    <name type="scientific">Palleniella muris</name>
    <dbReference type="NCBI Taxonomy" id="3038145"/>
    <lineage>
        <taxon>Bacteria</taxon>
        <taxon>Pseudomonadati</taxon>
        <taxon>Bacteroidota</taxon>
        <taxon>Bacteroidia</taxon>
        <taxon>Bacteroidales</taxon>
        <taxon>Prevotellaceae</taxon>
        <taxon>Palleniella</taxon>
    </lineage>
</organism>
<dbReference type="EMBL" id="SRZC01000008">
    <property type="protein sequence ID" value="TGX82657.1"/>
    <property type="molecule type" value="Genomic_DNA"/>
</dbReference>
<protein>
    <submittedName>
        <fullName evidence="1">Peptidylprolyl isomerase</fullName>
    </submittedName>
</protein>
<accession>A0AC61QQX0</accession>
<evidence type="ECO:0000313" key="2">
    <source>
        <dbReference type="Proteomes" id="UP000308886"/>
    </source>
</evidence>
<evidence type="ECO:0000313" key="1">
    <source>
        <dbReference type="EMBL" id="TGX82657.1"/>
    </source>
</evidence>
<reference evidence="1" key="1">
    <citation type="submission" date="2019-04" db="EMBL/GenBank/DDBJ databases">
        <title>Microbes associate with the intestines of laboratory mice.</title>
        <authorList>
            <person name="Navarre W."/>
            <person name="Wong E."/>
            <person name="Huang K."/>
            <person name="Tropini C."/>
            <person name="Ng K."/>
            <person name="Yu B."/>
        </authorList>
    </citation>
    <scope>NUCLEOTIDE SEQUENCE</scope>
    <source>
        <strain evidence="1">NM73_A23</strain>
    </source>
</reference>
<name>A0AC61QQX0_9BACT</name>
<dbReference type="Proteomes" id="UP000308886">
    <property type="component" value="Unassembled WGS sequence"/>
</dbReference>
<sequence>MAAIGKIRSWGPVLIGVVGLALFAFIAEELVRSTDALRNDSRQQVGEVLGKKVSVQEFQALVDEYQEVIKMTQGRENLSEEELNQVKDMVWNTYVQTSIVENEASKLGLTVTDQELQNVLKEGTNPMLAQTPFVNQQTGRFDANALKKFLADYKQMQSTNPQQAEQYATVYKYWTFIEKTLRQQILAGKYQVLLANCIMSNPMEAKMAFKDENEEANIQLAAFPYTSVKESEAKVSDADLKAKYEEMKDMFRQTVESRDVKYVSVQVSASTADRQATIKEMQGFASQLATAADPTEVVRKSASQVSYLGLPQSGRAFPRDIAARLDSMSAGQVYGPVENKLDNTYNVVKLISKQEMPDSIQFRVIQVGAETAEAARVKADSVYNAVNGGADFEALAKKYGQTGEKTWLTGAMYESSPSMDKDSKTYLQTVMNLGVGQTANVQLTSGNIIVQVLDRKAPTTKYVAAVVKRDNNFSKDTYSQAYNKFSQFVSETQNAEQLEKNAKKNGYQVMPLNDVTTAQHNIAGIRATRDAMKWLFEAEEGAVSPLYECGDNNTLLVMVLTKVNKEGYRTLDDERVKSFVKAEALRDKQAEILMAKVKDVKSVAAAKAKGGQVASVNQVTFAAPVFVQATGAAEPALSGAVASVKAGAFSKNPVKGNGGVYLFQVVKKSNRPVKYDEKATMATLKQKMMQYAGNFMQELYQNAEVKDNRYLFF</sequence>